<dbReference type="EMBL" id="MVHJ01000005">
    <property type="protein sequence ID" value="ORA05791.1"/>
    <property type="molecule type" value="Genomic_DNA"/>
</dbReference>
<reference evidence="1 2" key="1">
    <citation type="submission" date="2017-02" db="EMBL/GenBank/DDBJ databases">
        <title>The new phylogeny of genus Mycobacterium.</title>
        <authorList>
            <person name="Tortoli E."/>
            <person name="Trovato A."/>
            <person name="Cirillo D.M."/>
        </authorList>
    </citation>
    <scope>NUCLEOTIDE SEQUENCE [LARGE SCALE GENOMIC DNA]</scope>
    <source>
        <strain evidence="1 2">DSM 45578</strain>
    </source>
</reference>
<name>A0A1W9Z0E8_MYCBA</name>
<evidence type="ECO:0000313" key="2">
    <source>
        <dbReference type="Proteomes" id="UP000192366"/>
    </source>
</evidence>
<sequence length="226" mass="22771">MPSIVATDSRLNSNTRNIGSTFTSYTAQTDDLIVIFAAVPSDTGTPSIGTVSGWTGIAQVSNSLGSLTGLMHPVTSAEAAANTTSFTATNYFNVAKNSRTVACVVRGGDPASYLDAFSTVASASSSTHQFPALVGTDLSSGSLLIGVVTAGTGDRTYTDSPAGYSLAIQADTGTAVGMWVRAAASVAGVNVAAQTVTPTSASSYRGMSVAITAAPAADQGRFFALF</sequence>
<evidence type="ECO:0000313" key="1">
    <source>
        <dbReference type="EMBL" id="ORA05791.1"/>
    </source>
</evidence>
<proteinExistence type="predicted"/>
<dbReference type="RefSeq" id="WP_083057048.1">
    <property type="nucleotide sequence ID" value="NZ_JACKVM010000014.1"/>
</dbReference>
<protein>
    <submittedName>
        <fullName evidence="1">Uncharacterized protein</fullName>
    </submittedName>
</protein>
<dbReference type="STRING" id="564198.BST17_08525"/>
<comment type="caution">
    <text evidence="1">The sequence shown here is derived from an EMBL/GenBank/DDBJ whole genome shotgun (WGS) entry which is preliminary data.</text>
</comment>
<keyword evidence="2" id="KW-1185">Reference proteome</keyword>
<organism evidence="1 2">
    <name type="scientific">Mycolicibacterium bacteremicum</name>
    <name type="common">Mycobacterium bacteremicum</name>
    <dbReference type="NCBI Taxonomy" id="564198"/>
    <lineage>
        <taxon>Bacteria</taxon>
        <taxon>Bacillati</taxon>
        <taxon>Actinomycetota</taxon>
        <taxon>Actinomycetes</taxon>
        <taxon>Mycobacteriales</taxon>
        <taxon>Mycobacteriaceae</taxon>
        <taxon>Mycolicibacterium</taxon>
    </lineage>
</organism>
<dbReference type="AlphaFoldDB" id="A0A1W9Z0E8"/>
<dbReference type="Proteomes" id="UP000192366">
    <property type="component" value="Unassembled WGS sequence"/>
</dbReference>
<gene>
    <name evidence="1" type="ORF">BST17_08525</name>
</gene>
<accession>A0A1W9Z0E8</accession>